<dbReference type="EMBL" id="JANCPR020000020">
    <property type="protein sequence ID" value="MDJ1134364.1"/>
    <property type="molecule type" value="Genomic_DNA"/>
</dbReference>
<evidence type="ECO:0000256" key="5">
    <source>
        <dbReference type="ARBA" id="ARBA00022989"/>
    </source>
</evidence>
<evidence type="ECO:0000313" key="10">
    <source>
        <dbReference type="EMBL" id="MDJ1134364.1"/>
    </source>
</evidence>
<evidence type="ECO:0000256" key="6">
    <source>
        <dbReference type="ARBA" id="ARBA00023136"/>
    </source>
</evidence>
<comment type="subcellular location">
    <subcellularLocation>
        <location evidence="1 7">Cell membrane</location>
        <topology evidence="1 7">Multi-pass membrane protein</topology>
    </subcellularLocation>
</comment>
<evidence type="ECO:0000256" key="1">
    <source>
        <dbReference type="ARBA" id="ARBA00004651"/>
    </source>
</evidence>
<dbReference type="PANTHER" id="PTHR32243">
    <property type="entry name" value="MALTOSE TRANSPORT SYSTEM PERMEASE-RELATED"/>
    <property type="match status" value="1"/>
</dbReference>
<feature type="transmembrane region" description="Helical" evidence="7">
    <location>
        <begin position="134"/>
        <end position="156"/>
    </location>
</feature>
<feature type="transmembrane region" description="Helical" evidence="7">
    <location>
        <begin position="270"/>
        <end position="291"/>
    </location>
</feature>
<feature type="region of interest" description="Disordered" evidence="8">
    <location>
        <begin position="1"/>
        <end position="29"/>
    </location>
</feature>
<keyword evidence="5 7" id="KW-1133">Transmembrane helix</keyword>
<dbReference type="Pfam" id="PF00528">
    <property type="entry name" value="BPD_transp_1"/>
    <property type="match status" value="1"/>
</dbReference>
<evidence type="ECO:0000256" key="2">
    <source>
        <dbReference type="ARBA" id="ARBA00022448"/>
    </source>
</evidence>
<keyword evidence="11" id="KW-1185">Reference proteome</keyword>
<dbReference type="CDD" id="cd06261">
    <property type="entry name" value="TM_PBP2"/>
    <property type="match status" value="1"/>
</dbReference>
<keyword evidence="4 7" id="KW-0812">Transmembrane</keyword>
<gene>
    <name evidence="10" type="ORF">NMN56_020830</name>
</gene>
<evidence type="ECO:0000256" key="4">
    <source>
        <dbReference type="ARBA" id="ARBA00022692"/>
    </source>
</evidence>
<feature type="transmembrane region" description="Helical" evidence="7">
    <location>
        <begin position="168"/>
        <end position="188"/>
    </location>
</feature>
<feature type="domain" description="ABC transmembrane type-1" evidence="9">
    <location>
        <begin position="97"/>
        <end position="291"/>
    </location>
</feature>
<evidence type="ECO:0000259" key="9">
    <source>
        <dbReference type="PROSITE" id="PS50928"/>
    </source>
</evidence>
<comment type="similarity">
    <text evidence="7">Belongs to the binding-protein-dependent transport system permease family.</text>
</comment>
<protein>
    <submittedName>
        <fullName evidence="10">Carbohydrate ABC transporter permease</fullName>
    </submittedName>
</protein>
<proteinExistence type="inferred from homology"/>
<feature type="transmembrane region" description="Helical" evidence="7">
    <location>
        <begin position="101"/>
        <end position="122"/>
    </location>
</feature>
<dbReference type="PROSITE" id="PS50928">
    <property type="entry name" value="ABC_TM1"/>
    <property type="match status" value="1"/>
</dbReference>
<dbReference type="InterPro" id="IPR000515">
    <property type="entry name" value="MetI-like"/>
</dbReference>
<evidence type="ECO:0000313" key="11">
    <source>
        <dbReference type="Proteomes" id="UP001214441"/>
    </source>
</evidence>
<accession>A0ABT6ZZZ3</accession>
<keyword evidence="3" id="KW-1003">Cell membrane</keyword>
<dbReference type="Proteomes" id="UP001214441">
    <property type="component" value="Unassembled WGS sequence"/>
</dbReference>
<dbReference type="RefSeq" id="WP_274046627.1">
    <property type="nucleotide sequence ID" value="NZ_JANCPR020000020.1"/>
</dbReference>
<reference evidence="10 11" key="1">
    <citation type="submission" date="2023-05" db="EMBL/GenBank/DDBJ databases">
        <title>Streptantibioticus silvisoli sp. nov., acidotolerant actinomycetes 1 from pine litter.</title>
        <authorList>
            <person name="Swiecimska M."/>
            <person name="Golinska P."/>
            <person name="Sangal V."/>
            <person name="Wachnowicz B."/>
            <person name="Goodfellow M."/>
        </authorList>
    </citation>
    <scope>NUCLEOTIDE SEQUENCE [LARGE SCALE GENOMIC DNA]</scope>
    <source>
        <strain evidence="10 11">DSM 42109</strain>
    </source>
</reference>
<dbReference type="InterPro" id="IPR035906">
    <property type="entry name" value="MetI-like_sf"/>
</dbReference>
<keyword evidence="2 7" id="KW-0813">Transport</keyword>
<dbReference type="InterPro" id="IPR050901">
    <property type="entry name" value="BP-dep_ABC_trans_perm"/>
</dbReference>
<dbReference type="SUPFAM" id="SSF161098">
    <property type="entry name" value="MetI-like"/>
    <property type="match status" value="1"/>
</dbReference>
<organism evidence="10 11">
    <name type="scientific">Streptomyces iconiensis</name>
    <dbReference type="NCBI Taxonomy" id="1384038"/>
    <lineage>
        <taxon>Bacteria</taxon>
        <taxon>Bacillati</taxon>
        <taxon>Actinomycetota</taxon>
        <taxon>Actinomycetes</taxon>
        <taxon>Kitasatosporales</taxon>
        <taxon>Streptomycetaceae</taxon>
        <taxon>Streptomyces</taxon>
    </lineage>
</organism>
<dbReference type="PANTHER" id="PTHR32243:SF24">
    <property type="entry name" value="DIACETYLCHITOBIOSE UPTAKE SYSTEM PERMEASE PROTEIN NGCG"/>
    <property type="match status" value="1"/>
</dbReference>
<evidence type="ECO:0000256" key="7">
    <source>
        <dbReference type="RuleBase" id="RU363032"/>
    </source>
</evidence>
<comment type="caution">
    <text evidence="10">The sequence shown here is derived from an EMBL/GenBank/DDBJ whole genome shotgun (WGS) entry which is preliminary data.</text>
</comment>
<dbReference type="Gene3D" id="1.10.3720.10">
    <property type="entry name" value="MetI-like"/>
    <property type="match status" value="1"/>
</dbReference>
<feature type="transmembrane region" description="Helical" evidence="7">
    <location>
        <begin position="209"/>
        <end position="231"/>
    </location>
</feature>
<name>A0ABT6ZZZ3_9ACTN</name>
<evidence type="ECO:0000256" key="8">
    <source>
        <dbReference type="SAM" id="MobiDB-lite"/>
    </source>
</evidence>
<evidence type="ECO:0000256" key="3">
    <source>
        <dbReference type="ARBA" id="ARBA00022475"/>
    </source>
</evidence>
<feature type="transmembrane region" description="Helical" evidence="7">
    <location>
        <begin position="39"/>
        <end position="60"/>
    </location>
</feature>
<sequence>MTPATADPATPPAHVPQPGQAAPRRSRAERARVSPVRTVGIGLIWLFVALSLGLLVWMLLTSLRDSRAIFAEPWSLPDPFKLSNYTTAFDSGFGRAAFNSVLVSGSAALVSVVLAAPAAYALSRRLNRLAGPLTMLFVLGLGVPGQVLLIPVFFMLTEVDLVDSLPGLFLVYVGIAMPFTVFLLTGFFRGLPGELEEAAALDGASPARTFWQIVLPLARSGLITAFILQLINNWNETLFALSLMQSNDNFTLPLVLARFIGEQQYKGADWGGMFAGLCLIVAPMLIMYGWLSRRIITGMTLGIGK</sequence>
<keyword evidence="6 7" id="KW-0472">Membrane</keyword>